<sequence length="204" mass="21772">MELIDTASDEAKQVAVRTTGAGARATFHVAVKVVSGGAGAIAHVGGGAAVAALRSIRDAAKAALHEQRTTGKISVRDFGRTITGAREVVDIDDKAVARELEATLKRYGVTFAIERGTDGTRTFHVQGKDVQVVEHALSVASERIDQKIARNATRRHNAEKIEEGVAAKKTERAQKQMRAKERGLETPTPKIDDEDGPSRSGVAR</sequence>
<name>A0A923E6W3_9ACTO</name>
<reference evidence="2" key="1">
    <citation type="submission" date="2020-08" db="EMBL/GenBank/DDBJ databases">
        <title>Sequencing the genomes of 1000 actinobacteria strains.</title>
        <authorList>
            <person name="Klenk H.-P."/>
        </authorList>
    </citation>
    <scope>NUCLEOTIDE SEQUENCE</scope>
    <source>
        <strain evidence="2">DSM 10695</strain>
    </source>
</reference>
<feature type="region of interest" description="Disordered" evidence="1">
    <location>
        <begin position="151"/>
        <end position="204"/>
    </location>
</feature>
<feature type="compositionally biased region" description="Basic and acidic residues" evidence="1">
    <location>
        <begin position="156"/>
        <end position="184"/>
    </location>
</feature>
<proteinExistence type="predicted"/>
<evidence type="ECO:0000313" key="3">
    <source>
        <dbReference type="Proteomes" id="UP000617426"/>
    </source>
</evidence>
<dbReference type="Proteomes" id="UP000617426">
    <property type="component" value="Unassembled WGS sequence"/>
</dbReference>
<dbReference type="InterPro" id="IPR024234">
    <property type="entry name" value="DUF3801"/>
</dbReference>
<evidence type="ECO:0008006" key="4">
    <source>
        <dbReference type="Google" id="ProtNLM"/>
    </source>
</evidence>
<dbReference type="AlphaFoldDB" id="A0A923E6W3"/>
<accession>A0A923E6W3</accession>
<comment type="caution">
    <text evidence="2">The sequence shown here is derived from an EMBL/GenBank/DDBJ whole genome shotgun (WGS) entry which is preliminary data.</text>
</comment>
<evidence type="ECO:0000256" key="1">
    <source>
        <dbReference type="SAM" id="MobiDB-lite"/>
    </source>
</evidence>
<dbReference type="RefSeq" id="WP_184454726.1">
    <property type="nucleotide sequence ID" value="NZ_JACHMK010000002.1"/>
</dbReference>
<keyword evidence="3" id="KW-1185">Reference proteome</keyword>
<organism evidence="2 3">
    <name type="scientific">Schaalia hyovaginalis</name>
    <dbReference type="NCBI Taxonomy" id="29316"/>
    <lineage>
        <taxon>Bacteria</taxon>
        <taxon>Bacillati</taxon>
        <taxon>Actinomycetota</taxon>
        <taxon>Actinomycetes</taxon>
        <taxon>Actinomycetales</taxon>
        <taxon>Actinomycetaceae</taxon>
        <taxon>Schaalia</taxon>
    </lineage>
</organism>
<protein>
    <recommendedName>
        <fullName evidence="4">PcfB family protein</fullName>
    </recommendedName>
</protein>
<dbReference type="Pfam" id="PF12687">
    <property type="entry name" value="DUF3801"/>
    <property type="match status" value="1"/>
</dbReference>
<dbReference type="EMBL" id="JACHMK010000002">
    <property type="protein sequence ID" value="MBB6335775.1"/>
    <property type="molecule type" value="Genomic_DNA"/>
</dbReference>
<gene>
    <name evidence="2" type="ORF">HD592_002404</name>
</gene>
<evidence type="ECO:0000313" key="2">
    <source>
        <dbReference type="EMBL" id="MBB6335775.1"/>
    </source>
</evidence>